<dbReference type="EMBL" id="ML994629">
    <property type="protein sequence ID" value="KAF2186457.1"/>
    <property type="molecule type" value="Genomic_DNA"/>
</dbReference>
<name>A0A6A6E3F4_9PEZI</name>
<feature type="region of interest" description="Disordered" evidence="1">
    <location>
        <begin position="561"/>
        <end position="580"/>
    </location>
</feature>
<feature type="region of interest" description="Disordered" evidence="1">
    <location>
        <begin position="206"/>
        <end position="341"/>
    </location>
</feature>
<feature type="region of interest" description="Disordered" evidence="1">
    <location>
        <begin position="1130"/>
        <end position="1162"/>
    </location>
</feature>
<feature type="region of interest" description="Disordered" evidence="1">
    <location>
        <begin position="999"/>
        <end position="1071"/>
    </location>
</feature>
<feature type="compositionally biased region" description="Polar residues" evidence="1">
    <location>
        <begin position="701"/>
        <end position="725"/>
    </location>
</feature>
<organism evidence="2 3">
    <name type="scientific">Zopfia rhizophila CBS 207.26</name>
    <dbReference type="NCBI Taxonomy" id="1314779"/>
    <lineage>
        <taxon>Eukaryota</taxon>
        <taxon>Fungi</taxon>
        <taxon>Dikarya</taxon>
        <taxon>Ascomycota</taxon>
        <taxon>Pezizomycotina</taxon>
        <taxon>Dothideomycetes</taxon>
        <taxon>Dothideomycetes incertae sedis</taxon>
        <taxon>Zopfiaceae</taxon>
        <taxon>Zopfia</taxon>
    </lineage>
</organism>
<evidence type="ECO:0000256" key="1">
    <source>
        <dbReference type="SAM" id="MobiDB-lite"/>
    </source>
</evidence>
<protein>
    <submittedName>
        <fullName evidence="2">Uncharacterized protein</fullName>
    </submittedName>
</protein>
<sequence>MCIYRYVYFSACRHQELIRFEYCDKAKALGLPDRDRDKHWQGGGSDQGRDQANPLDSSLNSPSPTSCNIKQHQALFVDHGYPNCRRQWCPVDSQLTSMATTSEAGTAPDWVGAVPTPDHESSRHADLIPRSVQSDLDVLGQLEHVSSQEHRYNASEGISTLDRSGYDKLQIDFPMDNYSTFSMELIHNDGKVKEIVARLESFRNRQPSSEVLSDDPRVHVGDARTRACSSSSTVRRYESDANTIRGAPSLSGQSNDTAHHTDASTASELEDSSEAFYQHASSLQASQHEAVHAESRTNGAEQNAKGNDKADDTSPHPEEWSPRSPRKPIPSQWIPKRKTPMLKTAQRAIERESRKRVFPVDTPGDSSPKTLRGARSSANLIKGHGLEATTFLTKDAAAAVESDITSPPLARVNSRLRHAASKATVKTPKESPVREHARQHSSIKITMSPSRTTNASNHTHNSLDEGTAAETGESGNAKAGSASSGQTPYVSAKHSPIAKTKDGTKAPLSHSRGKSYPHSAKASTPGGKTTSSRAAVPKLSLKIPHSTSLSAENKSSFILSSGASSGTGSPASPSQSSRIPRISAFSRVEWEGTCEDASVHRGPLKRSKLVRSMISKDPLHVGEGCQGPFTVSRECEPMQGTSTSGSASTELDGRSKVVGIGVMGTVKEPPADESNDPCDIPLPAAPATAVSLRHVKTLNSSGNTPILSCGSPVTATESPTTTQHGSMDDDDAISSTAPTDDPSAQDLLDMSLASYLGDAASEVLPDYQGVEDLETLPSWENRNPKSRDAWVGDFYSDNEEWIPAVDIRKRDSRVFSDVTVQAMPLSEDATLMDPAIIYSRKKSNTPRTVHSVSIDNHPKECVIAQQSTSPAGSSTSDQTQETSSAESGSNEWNHATKIWRHTSPVRGRGQQYVPPGILQPRNELSPHSSLSSDLRATAPVFVPQQQAGIFTDRPNLLFECNQPQGVVPFDPFLFDMFGIPMYHYMYPVPMGGDTGFEFNTSPLSSPSKKAGRNKNKKTWSQNPRPRGRKPRNGGSAASSQTKGPWELNPTKAVGDDGTASEPQADTTPRVSKATLAEAPNLNTGMLSVEHEASFRNLSPFAHQLEAITEQAARRNSQSNERIDWSTIHNVNSTHSPQPPFNTPQGPSNSRTFHTNPSRNSNIGFGHYNIPPFRHSRGNTGRHFRQHANNGLYADPGSYYGRRNAGVGVPLNATAPFPDPVPPKGPMRSRVEGGTPKEYIGYRASEEDRKPSEGCGCVDIVEAVEWGGGTCQKCVPIITLIVSS</sequence>
<evidence type="ECO:0000313" key="2">
    <source>
        <dbReference type="EMBL" id="KAF2186457.1"/>
    </source>
</evidence>
<feature type="compositionally biased region" description="Polar residues" evidence="1">
    <location>
        <begin position="1060"/>
        <end position="1069"/>
    </location>
</feature>
<gene>
    <name evidence="2" type="ORF">K469DRAFT_138665</name>
</gene>
<feature type="region of interest" description="Disordered" evidence="1">
    <location>
        <begin position="1215"/>
        <end position="1234"/>
    </location>
</feature>
<feature type="region of interest" description="Disordered" evidence="1">
    <location>
        <begin position="33"/>
        <end position="66"/>
    </location>
</feature>
<feature type="region of interest" description="Disordered" evidence="1">
    <location>
        <begin position="354"/>
        <end position="373"/>
    </location>
</feature>
<feature type="compositionally biased region" description="Basic and acidic residues" evidence="1">
    <location>
        <begin position="306"/>
        <end position="321"/>
    </location>
</feature>
<feature type="compositionally biased region" description="Low complexity" evidence="1">
    <location>
        <begin position="472"/>
        <end position="485"/>
    </location>
</feature>
<feature type="compositionally biased region" description="Basic and acidic residues" evidence="1">
    <location>
        <begin position="427"/>
        <end position="438"/>
    </location>
</feature>
<feature type="compositionally biased region" description="Polar residues" evidence="1">
    <location>
        <begin position="296"/>
        <end position="305"/>
    </location>
</feature>
<feature type="region of interest" description="Disordered" evidence="1">
    <location>
        <begin position="865"/>
        <end position="893"/>
    </location>
</feature>
<proteinExistence type="predicted"/>
<keyword evidence="3" id="KW-1185">Reference proteome</keyword>
<feature type="region of interest" description="Disordered" evidence="1">
    <location>
        <begin position="411"/>
        <end position="539"/>
    </location>
</feature>
<reference evidence="2" key="1">
    <citation type="journal article" date="2020" name="Stud. Mycol.">
        <title>101 Dothideomycetes genomes: a test case for predicting lifestyles and emergence of pathogens.</title>
        <authorList>
            <person name="Haridas S."/>
            <person name="Albert R."/>
            <person name="Binder M."/>
            <person name="Bloem J."/>
            <person name="Labutti K."/>
            <person name="Salamov A."/>
            <person name="Andreopoulos B."/>
            <person name="Baker S."/>
            <person name="Barry K."/>
            <person name="Bills G."/>
            <person name="Bluhm B."/>
            <person name="Cannon C."/>
            <person name="Castanera R."/>
            <person name="Culley D."/>
            <person name="Daum C."/>
            <person name="Ezra D."/>
            <person name="Gonzalez J."/>
            <person name="Henrissat B."/>
            <person name="Kuo A."/>
            <person name="Liang C."/>
            <person name="Lipzen A."/>
            <person name="Lutzoni F."/>
            <person name="Magnuson J."/>
            <person name="Mondo S."/>
            <person name="Nolan M."/>
            <person name="Ohm R."/>
            <person name="Pangilinan J."/>
            <person name="Park H.-J."/>
            <person name="Ramirez L."/>
            <person name="Alfaro M."/>
            <person name="Sun H."/>
            <person name="Tritt A."/>
            <person name="Yoshinaga Y."/>
            <person name="Zwiers L.-H."/>
            <person name="Turgeon B."/>
            <person name="Goodwin S."/>
            <person name="Spatafora J."/>
            <person name="Crous P."/>
            <person name="Grigoriev I."/>
        </authorList>
    </citation>
    <scope>NUCLEOTIDE SEQUENCE</scope>
    <source>
        <strain evidence="2">CBS 207.26</strain>
    </source>
</reference>
<feature type="region of interest" description="Disordered" evidence="1">
    <location>
        <begin position="701"/>
        <end position="745"/>
    </location>
</feature>
<dbReference type="Proteomes" id="UP000800200">
    <property type="component" value="Unassembled WGS sequence"/>
</dbReference>
<feature type="compositionally biased region" description="Basic and acidic residues" evidence="1">
    <location>
        <begin position="214"/>
        <end position="225"/>
    </location>
</feature>
<feature type="compositionally biased region" description="Polar residues" evidence="1">
    <location>
        <begin position="440"/>
        <end position="460"/>
    </location>
</feature>
<feature type="compositionally biased region" description="Low complexity" evidence="1">
    <location>
        <begin position="53"/>
        <end position="66"/>
    </location>
</feature>
<feature type="compositionally biased region" description="Polar residues" evidence="1">
    <location>
        <begin position="1142"/>
        <end position="1162"/>
    </location>
</feature>
<accession>A0A6A6E3F4</accession>
<evidence type="ECO:0000313" key="3">
    <source>
        <dbReference type="Proteomes" id="UP000800200"/>
    </source>
</evidence>
<dbReference type="OrthoDB" id="3801600at2759"/>
<feature type="compositionally biased region" description="Low complexity" evidence="1">
    <location>
        <begin position="873"/>
        <end position="887"/>
    </location>
</feature>